<dbReference type="PANTHER" id="PTHR30383:SF31">
    <property type="entry name" value="SGNH HYDROLASE-TYPE ESTERASE DOMAIN-CONTAINING PROTEIN-RELATED"/>
    <property type="match status" value="1"/>
</dbReference>
<dbReference type="InterPro" id="IPR036514">
    <property type="entry name" value="SGNH_hydro_sf"/>
</dbReference>
<sequence>MVTNRFRKFLRDQLRKDGWRVNMVGSKSEGTMADNSVEAVPGYTVDQIHDISHLSTPFKPNIVLINAGVNDCENGIDIPNIGARLGSLLDSLFTEIPGTTLIVSTLIPGTDPDVERYRAEANRQYRALISDRRSRGQKVVLAEMDGVAGYFDTRVGSSGDYFDETHPNDKGYLKMAAIWRKALNTAESEGKLTAPAAAPGVDDSGSNTCDKQYGGDGLDDFVCIAPGGELSVAINRGNFVFEYTGAGKYKSSEGYLQARIHLADVDGDGRFDYCAARDNGDIQCWRNGGRYMGIVFTGKNMGDLNGVRFSDINGDWTWTNSRGCVKGIEGQGDSIPALTNTTTASENSVEASSRQVTPRADAHTYKINVWRNEGIGGSKLKSDGDRYCNMRGRSNGRQDYVWIWS</sequence>
<organism evidence="3 4">
    <name type="scientific">Diaporthe eres</name>
    <name type="common">Phomopsis oblonga</name>
    <dbReference type="NCBI Taxonomy" id="83184"/>
    <lineage>
        <taxon>Eukaryota</taxon>
        <taxon>Fungi</taxon>
        <taxon>Dikarya</taxon>
        <taxon>Ascomycota</taxon>
        <taxon>Pezizomycotina</taxon>
        <taxon>Sordariomycetes</taxon>
        <taxon>Sordariomycetidae</taxon>
        <taxon>Diaporthales</taxon>
        <taxon>Diaporthaceae</taxon>
        <taxon>Diaporthe</taxon>
        <taxon>Diaporthe eres species complex</taxon>
    </lineage>
</organism>
<proteinExistence type="predicted"/>
<protein>
    <recommendedName>
        <fullName evidence="2">SGNH hydrolase-type esterase domain-containing protein</fullName>
    </recommendedName>
</protein>
<dbReference type="PANTHER" id="PTHR30383">
    <property type="entry name" value="THIOESTERASE 1/PROTEASE 1/LYSOPHOSPHOLIPASE L1"/>
    <property type="match status" value="1"/>
</dbReference>
<dbReference type="Proteomes" id="UP001430848">
    <property type="component" value="Unassembled WGS sequence"/>
</dbReference>
<gene>
    <name evidence="3" type="ORF">SLS63_007593</name>
</gene>
<reference evidence="3 4" key="1">
    <citation type="submission" date="2024-02" db="EMBL/GenBank/DDBJ databases">
        <title>De novo assembly and annotation of 12 fungi associated with fruit tree decline syndrome in Ontario, Canada.</title>
        <authorList>
            <person name="Sulman M."/>
            <person name="Ellouze W."/>
            <person name="Ilyukhin E."/>
        </authorList>
    </citation>
    <scope>NUCLEOTIDE SEQUENCE [LARGE SCALE GENOMIC DNA]</scope>
    <source>
        <strain evidence="3 4">M169</strain>
    </source>
</reference>
<keyword evidence="1" id="KW-0732">Signal</keyword>
<dbReference type="CDD" id="cd01833">
    <property type="entry name" value="XynB_like"/>
    <property type="match status" value="1"/>
</dbReference>
<evidence type="ECO:0000313" key="3">
    <source>
        <dbReference type="EMBL" id="KAK7726624.1"/>
    </source>
</evidence>
<dbReference type="InterPro" id="IPR051532">
    <property type="entry name" value="Ester_Hydrolysis_Enzymes"/>
</dbReference>
<dbReference type="Gene3D" id="3.40.50.1110">
    <property type="entry name" value="SGNH hydrolase"/>
    <property type="match status" value="1"/>
</dbReference>
<dbReference type="InterPro" id="IPR013830">
    <property type="entry name" value="SGNH_hydro"/>
</dbReference>
<feature type="domain" description="SGNH hydrolase-type esterase" evidence="2">
    <location>
        <begin position="34"/>
        <end position="172"/>
    </location>
</feature>
<evidence type="ECO:0000313" key="4">
    <source>
        <dbReference type="Proteomes" id="UP001430848"/>
    </source>
</evidence>
<dbReference type="SUPFAM" id="SSF52266">
    <property type="entry name" value="SGNH hydrolase"/>
    <property type="match status" value="1"/>
</dbReference>
<evidence type="ECO:0000259" key="2">
    <source>
        <dbReference type="Pfam" id="PF13472"/>
    </source>
</evidence>
<evidence type="ECO:0000256" key="1">
    <source>
        <dbReference type="ARBA" id="ARBA00022729"/>
    </source>
</evidence>
<dbReference type="EMBL" id="JAKNSF020000042">
    <property type="protein sequence ID" value="KAK7726624.1"/>
    <property type="molecule type" value="Genomic_DNA"/>
</dbReference>
<name>A0ABR1P564_DIAER</name>
<dbReference type="Pfam" id="PF13517">
    <property type="entry name" value="FG-GAP_3"/>
    <property type="match status" value="1"/>
</dbReference>
<dbReference type="InterPro" id="IPR028994">
    <property type="entry name" value="Integrin_alpha_N"/>
</dbReference>
<dbReference type="Pfam" id="PF13472">
    <property type="entry name" value="Lipase_GDSL_2"/>
    <property type="match status" value="1"/>
</dbReference>
<dbReference type="SUPFAM" id="SSF69318">
    <property type="entry name" value="Integrin alpha N-terminal domain"/>
    <property type="match status" value="1"/>
</dbReference>
<accession>A0ABR1P564</accession>
<dbReference type="InterPro" id="IPR013517">
    <property type="entry name" value="FG-GAP"/>
</dbReference>
<comment type="caution">
    <text evidence="3">The sequence shown here is derived from an EMBL/GenBank/DDBJ whole genome shotgun (WGS) entry which is preliminary data.</text>
</comment>
<keyword evidence="4" id="KW-1185">Reference proteome</keyword>